<feature type="compositionally biased region" description="Basic residues" evidence="1">
    <location>
        <begin position="99"/>
        <end position="114"/>
    </location>
</feature>
<feature type="compositionally biased region" description="Basic residues" evidence="1">
    <location>
        <begin position="47"/>
        <end position="58"/>
    </location>
</feature>
<dbReference type="AlphaFoldDB" id="A0A6J4UFY2"/>
<sequence>GRRSRGGCGEPPPAHTAAGRRPAVARRARAPGGAVVAGGGRAPRAPGGHRRHHGLPRPRRPEGPRVRPERRHPRPPRAGPAAERRRPLPPDDRGGVVPAHHRRGLLRHGRRGPRRAAPGGGDRPLRRARPDHELDRAVLPRAPARTGARGRRV</sequence>
<feature type="compositionally biased region" description="Basic and acidic residues" evidence="1">
    <location>
        <begin position="123"/>
        <end position="138"/>
    </location>
</feature>
<protein>
    <submittedName>
        <fullName evidence="2">Leucine-responsive regulatory protein, regulator for leucine (Or lrp) regulon and high-affinity branched-chain amino acid transport system</fullName>
    </submittedName>
</protein>
<feature type="compositionally biased region" description="Basic and acidic residues" evidence="1">
    <location>
        <begin position="82"/>
        <end position="94"/>
    </location>
</feature>
<proteinExistence type="predicted"/>
<gene>
    <name evidence="2" type="ORF">AVDCRST_MAG79-2598</name>
</gene>
<feature type="region of interest" description="Disordered" evidence="1">
    <location>
        <begin position="1"/>
        <end position="153"/>
    </location>
</feature>
<evidence type="ECO:0000256" key="1">
    <source>
        <dbReference type="SAM" id="MobiDB-lite"/>
    </source>
</evidence>
<reference evidence="2" key="1">
    <citation type="submission" date="2020-02" db="EMBL/GenBank/DDBJ databases">
        <authorList>
            <person name="Meier V. D."/>
        </authorList>
    </citation>
    <scope>NUCLEOTIDE SEQUENCE</scope>
    <source>
        <strain evidence="2">AVDCRST_MAG79</strain>
    </source>
</reference>
<dbReference type="EMBL" id="CADCWC010000399">
    <property type="protein sequence ID" value="CAA9549742.1"/>
    <property type="molecule type" value="Genomic_DNA"/>
</dbReference>
<feature type="non-terminal residue" evidence="2">
    <location>
        <position position="1"/>
    </location>
</feature>
<feature type="non-terminal residue" evidence="2">
    <location>
        <position position="153"/>
    </location>
</feature>
<evidence type="ECO:0000313" key="2">
    <source>
        <dbReference type="EMBL" id="CAA9549742.1"/>
    </source>
</evidence>
<accession>A0A6J4UFY2</accession>
<name>A0A6J4UFY2_9ACTN</name>
<organism evidence="2">
    <name type="scientific">uncultured Thermoleophilia bacterium</name>
    <dbReference type="NCBI Taxonomy" id="1497501"/>
    <lineage>
        <taxon>Bacteria</taxon>
        <taxon>Bacillati</taxon>
        <taxon>Actinomycetota</taxon>
        <taxon>Thermoleophilia</taxon>
        <taxon>environmental samples</taxon>
    </lineage>
</organism>